<accession>A0ABU0XHL8</accession>
<keyword evidence="2" id="KW-1185">Reference proteome</keyword>
<name>A0ABU0XHL8_9MICO</name>
<sequence>MTGLDARDRALVRTLIGEMLADQDEAAVASAIEDLRAGLPAFRRDAARVLAEEAAR</sequence>
<dbReference type="Proteomes" id="UP001230289">
    <property type="component" value="Unassembled WGS sequence"/>
</dbReference>
<evidence type="ECO:0000313" key="1">
    <source>
        <dbReference type="EMBL" id="MDQ4214630.1"/>
    </source>
</evidence>
<dbReference type="RefSeq" id="WP_308489573.1">
    <property type="nucleotide sequence ID" value="NZ_JAVFCB010000006.1"/>
</dbReference>
<evidence type="ECO:0000313" key="2">
    <source>
        <dbReference type="Proteomes" id="UP001230289"/>
    </source>
</evidence>
<comment type="caution">
    <text evidence="1">The sequence shown here is derived from an EMBL/GenBank/DDBJ whole genome shotgun (WGS) entry which is preliminary data.</text>
</comment>
<organism evidence="1 2">
    <name type="scientific">Microbacterium capsulatum</name>
    <dbReference type="NCBI Taxonomy" id="3041921"/>
    <lineage>
        <taxon>Bacteria</taxon>
        <taxon>Bacillati</taxon>
        <taxon>Actinomycetota</taxon>
        <taxon>Actinomycetes</taxon>
        <taxon>Micrococcales</taxon>
        <taxon>Microbacteriaceae</taxon>
        <taxon>Microbacterium</taxon>
    </lineage>
</organism>
<proteinExistence type="predicted"/>
<reference evidence="1 2" key="1">
    <citation type="submission" date="2023-08" db="EMBL/GenBank/DDBJ databases">
        <title>Microbacterium sp. nov., isolated from a waste landfill.</title>
        <authorList>
            <person name="Wen W."/>
        </authorList>
    </citation>
    <scope>NUCLEOTIDE SEQUENCE [LARGE SCALE GENOMIC DNA]</scope>
    <source>
        <strain evidence="1 2">ASV81</strain>
    </source>
</reference>
<protein>
    <submittedName>
        <fullName evidence="1">Uncharacterized protein</fullName>
    </submittedName>
</protein>
<dbReference type="EMBL" id="JAVFCB010000006">
    <property type="protein sequence ID" value="MDQ4214630.1"/>
    <property type="molecule type" value="Genomic_DNA"/>
</dbReference>
<gene>
    <name evidence="1" type="ORF">RBR11_11965</name>
</gene>